<dbReference type="PANTHER" id="PTHR34414">
    <property type="entry name" value="HET DOMAIN-CONTAINING PROTEIN-RELATED"/>
    <property type="match status" value="1"/>
</dbReference>
<feature type="transmembrane region" description="Helical" evidence="1">
    <location>
        <begin position="283"/>
        <end position="310"/>
    </location>
</feature>
<keyword evidence="3" id="KW-1185">Reference proteome</keyword>
<evidence type="ECO:0000313" key="3">
    <source>
        <dbReference type="Proteomes" id="UP001321760"/>
    </source>
</evidence>
<evidence type="ECO:0000313" key="2">
    <source>
        <dbReference type="EMBL" id="KAK4445382.1"/>
    </source>
</evidence>
<comment type="caution">
    <text evidence="2">The sequence shown here is derived from an EMBL/GenBank/DDBJ whole genome shotgun (WGS) entry which is preliminary data.</text>
</comment>
<keyword evidence="1" id="KW-1133">Transmembrane helix</keyword>
<evidence type="ECO:0000256" key="1">
    <source>
        <dbReference type="SAM" id="Phobius"/>
    </source>
</evidence>
<proteinExistence type="predicted"/>
<dbReference type="InterPro" id="IPR046536">
    <property type="entry name" value="DUF6601"/>
</dbReference>
<dbReference type="AlphaFoldDB" id="A0AAV9GB26"/>
<dbReference type="Pfam" id="PF20246">
    <property type="entry name" value="DUF6601"/>
    <property type="match status" value="1"/>
</dbReference>
<name>A0AAV9GB26_9PEZI</name>
<reference evidence="2" key="2">
    <citation type="submission" date="2023-05" db="EMBL/GenBank/DDBJ databases">
        <authorList>
            <consortium name="Lawrence Berkeley National Laboratory"/>
            <person name="Steindorff A."/>
            <person name="Hensen N."/>
            <person name="Bonometti L."/>
            <person name="Westerberg I."/>
            <person name="Brannstrom I.O."/>
            <person name="Guillou S."/>
            <person name="Cros-Aarteil S."/>
            <person name="Calhoun S."/>
            <person name="Haridas S."/>
            <person name="Kuo A."/>
            <person name="Mondo S."/>
            <person name="Pangilinan J."/>
            <person name="Riley R."/>
            <person name="Labutti K."/>
            <person name="Andreopoulos B."/>
            <person name="Lipzen A."/>
            <person name="Chen C."/>
            <person name="Yanf M."/>
            <person name="Daum C."/>
            <person name="Ng V."/>
            <person name="Clum A."/>
            <person name="Ohm R."/>
            <person name="Martin F."/>
            <person name="Silar P."/>
            <person name="Natvig D."/>
            <person name="Lalanne C."/>
            <person name="Gautier V."/>
            <person name="Ament-Velasquez S.L."/>
            <person name="Kruys A."/>
            <person name="Hutchinson M.I."/>
            <person name="Powell A.J."/>
            <person name="Barry K."/>
            <person name="Miller A.N."/>
            <person name="Grigoriev I.V."/>
            <person name="Debuchy R."/>
            <person name="Gladieux P."/>
            <person name="Thoren M.H."/>
            <person name="Johannesson H."/>
        </authorList>
    </citation>
    <scope>NUCLEOTIDE SEQUENCE</scope>
    <source>
        <strain evidence="2">PSN243</strain>
    </source>
</reference>
<dbReference type="EMBL" id="MU865966">
    <property type="protein sequence ID" value="KAK4445382.1"/>
    <property type="molecule type" value="Genomic_DNA"/>
</dbReference>
<keyword evidence="1" id="KW-0472">Membrane</keyword>
<gene>
    <name evidence="2" type="ORF">QBC34DRAFT_497644</name>
</gene>
<sequence length="335" mass="38217">MATTFSIKPETQLNSQLVVCNIGGKSVLRRNDVTTCSHALPGEPLVDLQGDKLLPHLRAIFLIPELDKMAPYLRFITTPKSSHVFPLHFQPARGHEVTPNEYHNLHLIWYHSRIFVKPIPPYLLSAAFWEWIAMADPDVFRAAAGFMRTYTRLIRSEIDYRLANDDKVPLLPFGTDNTTAGFEKFLRFINQFASLTDAEVSPRYSYGELRLRRLNWLIRVLFIKLTCFHVHGEWRTVFMSMLAPLVAIFAILSIYLGAMQVGLAADSLRSDREVSQAYVAACYWFSVVVLMLTGAASLGFIVLMLGLYVYQQVFAYRMYKSHSPQQKAEMRSGVI</sequence>
<accession>A0AAV9GB26</accession>
<dbReference type="Proteomes" id="UP001321760">
    <property type="component" value="Unassembled WGS sequence"/>
</dbReference>
<protein>
    <submittedName>
        <fullName evidence="2">Uncharacterized protein</fullName>
    </submittedName>
</protein>
<keyword evidence="1" id="KW-0812">Transmembrane</keyword>
<reference evidence="2" key="1">
    <citation type="journal article" date="2023" name="Mol. Phylogenet. Evol.">
        <title>Genome-scale phylogeny and comparative genomics of the fungal order Sordariales.</title>
        <authorList>
            <person name="Hensen N."/>
            <person name="Bonometti L."/>
            <person name="Westerberg I."/>
            <person name="Brannstrom I.O."/>
            <person name="Guillou S."/>
            <person name="Cros-Aarteil S."/>
            <person name="Calhoun S."/>
            <person name="Haridas S."/>
            <person name="Kuo A."/>
            <person name="Mondo S."/>
            <person name="Pangilinan J."/>
            <person name="Riley R."/>
            <person name="LaButti K."/>
            <person name="Andreopoulos B."/>
            <person name="Lipzen A."/>
            <person name="Chen C."/>
            <person name="Yan M."/>
            <person name="Daum C."/>
            <person name="Ng V."/>
            <person name="Clum A."/>
            <person name="Steindorff A."/>
            <person name="Ohm R.A."/>
            <person name="Martin F."/>
            <person name="Silar P."/>
            <person name="Natvig D.O."/>
            <person name="Lalanne C."/>
            <person name="Gautier V."/>
            <person name="Ament-Velasquez S.L."/>
            <person name="Kruys A."/>
            <person name="Hutchinson M.I."/>
            <person name="Powell A.J."/>
            <person name="Barry K."/>
            <person name="Miller A.N."/>
            <person name="Grigoriev I.V."/>
            <person name="Debuchy R."/>
            <person name="Gladieux P."/>
            <person name="Hiltunen Thoren M."/>
            <person name="Johannesson H."/>
        </authorList>
    </citation>
    <scope>NUCLEOTIDE SEQUENCE</scope>
    <source>
        <strain evidence="2">PSN243</strain>
    </source>
</reference>
<dbReference type="SUPFAM" id="SSF82866">
    <property type="entry name" value="Multidrug efflux transporter AcrB transmembrane domain"/>
    <property type="match status" value="1"/>
</dbReference>
<feature type="transmembrane region" description="Helical" evidence="1">
    <location>
        <begin position="242"/>
        <end position="263"/>
    </location>
</feature>
<organism evidence="2 3">
    <name type="scientific">Podospora aff. communis PSN243</name>
    <dbReference type="NCBI Taxonomy" id="3040156"/>
    <lineage>
        <taxon>Eukaryota</taxon>
        <taxon>Fungi</taxon>
        <taxon>Dikarya</taxon>
        <taxon>Ascomycota</taxon>
        <taxon>Pezizomycotina</taxon>
        <taxon>Sordariomycetes</taxon>
        <taxon>Sordariomycetidae</taxon>
        <taxon>Sordariales</taxon>
        <taxon>Podosporaceae</taxon>
        <taxon>Podospora</taxon>
    </lineage>
</organism>
<dbReference type="PANTHER" id="PTHR34414:SF1">
    <property type="entry name" value="SUBTILISIN-LIKE SERINE PROTEASE"/>
    <property type="match status" value="1"/>
</dbReference>